<reference evidence="2" key="2">
    <citation type="journal article" date="2023" name="Microbiol Resour">
        <title>Decontamination and Annotation of the Draft Genome Sequence of the Oomycete Lagenidium giganteum ARSEF 373.</title>
        <authorList>
            <person name="Morgan W.R."/>
            <person name="Tartar A."/>
        </authorList>
    </citation>
    <scope>NUCLEOTIDE SEQUENCE</scope>
    <source>
        <strain evidence="2">ARSEF 373</strain>
    </source>
</reference>
<evidence type="ECO:0000256" key="1">
    <source>
        <dbReference type="SAM" id="MobiDB-lite"/>
    </source>
</evidence>
<feature type="region of interest" description="Disordered" evidence="1">
    <location>
        <begin position="216"/>
        <end position="367"/>
    </location>
</feature>
<accession>A0AAV2YR03</accession>
<sequence>MSTLNSSTMHVKRSSTRLHAPPGGHSSLTFGPGGFGTADEQVASPLSTKESDPRGAPSQPHQDYLQCKTSAMPAAEASYNRNYAFNNQMHTADYNPNQYMAIGTGGMVPAQYGAPSTSAYLSSGSAPASRGQQSSTPKYGWGEQGGQPPLTSSKRDQNWERKRRLWLARKNGNGNGSSAGGSGSRGALQTPIAMGNHHSGMAALPAPPTQGMGVNPWAESPYNPPSPLTKLMQQQGQKPSFEQERGATAFRPSTNQVQQHPMDYGGASFQRQPPAPGYGDAPPGTAYQQRMPTASSHMGYGAPNTGSYGMPPQHQPYQQPAAGSMPRSRGQDWQGNGGTPSTAASSRSGTGRQPPGGNSNWSPFSGY</sequence>
<proteinExistence type="predicted"/>
<reference evidence="2" key="1">
    <citation type="submission" date="2022-11" db="EMBL/GenBank/DDBJ databases">
        <authorList>
            <person name="Morgan W.R."/>
            <person name="Tartar A."/>
        </authorList>
    </citation>
    <scope>NUCLEOTIDE SEQUENCE</scope>
    <source>
        <strain evidence="2">ARSEF 373</strain>
    </source>
</reference>
<feature type="compositionally biased region" description="Polar residues" evidence="1">
    <location>
        <begin position="331"/>
        <end position="367"/>
    </location>
</feature>
<dbReference type="Proteomes" id="UP001146120">
    <property type="component" value="Unassembled WGS sequence"/>
</dbReference>
<dbReference type="EMBL" id="DAKRPA010000138">
    <property type="protein sequence ID" value="DAZ97355.1"/>
    <property type="molecule type" value="Genomic_DNA"/>
</dbReference>
<protein>
    <submittedName>
        <fullName evidence="2">Uncharacterized protein</fullName>
    </submittedName>
</protein>
<keyword evidence="3" id="KW-1185">Reference proteome</keyword>
<feature type="compositionally biased region" description="Low complexity" evidence="1">
    <location>
        <begin position="277"/>
        <end position="286"/>
    </location>
</feature>
<feature type="region of interest" description="Disordered" evidence="1">
    <location>
        <begin position="119"/>
        <end position="202"/>
    </location>
</feature>
<organism evidence="2 3">
    <name type="scientific">Lagenidium giganteum</name>
    <dbReference type="NCBI Taxonomy" id="4803"/>
    <lineage>
        <taxon>Eukaryota</taxon>
        <taxon>Sar</taxon>
        <taxon>Stramenopiles</taxon>
        <taxon>Oomycota</taxon>
        <taxon>Peronosporomycetes</taxon>
        <taxon>Pythiales</taxon>
        <taxon>Pythiaceae</taxon>
    </lineage>
</organism>
<evidence type="ECO:0000313" key="3">
    <source>
        <dbReference type="Proteomes" id="UP001146120"/>
    </source>
</evidence>
<gene>
    <name evidence="2" type="ORF">N0F65_010789</name>
</gene>
<feature type="compositionally biased region" description="Polar residues" evidence="1">
    <location>
        <begin position="231"/>
        <end position="240"/>
    </location>
</feature>
<comment type="caution">
    <text evidence="2">The sequence shown here is derived from an EMBL/GenBank/DDBJ whole genome shotgun (WGS) entry which is preliminary data.</text>
</comment>
<feature type="region of interest" description="Disordered" evidence="1">
    <location>
        <begin position="1"/>
        <end position="64"/>
    </location>
</feature>
<name>A0AAV2YR03_9STRA</name>
<feature type="compositionally biased region" description="Low complexity" evidence="1">
    <location>
        <begin position="311"/>
        <end position="320"/>
    </location>
</feature>
<feature type="compositionally biased region" description="Polar residues" evidence="1">
    <location>
        <begin position="287"/>
        <end position="296"/>
    </location>
</feature>
<feature type="compositionally biased region" description="Polar residues" evidence="1">
    <location>
        <begin position="119"/>
        <end position="137"/>
    </location>
</feature>
<feature type="compositionally biased region" description="Gly residues" evidence="1">
    <location>
        <begin position="173"/>
        <end position="184"/>
    </location>
</feature>
<dbReference type="AlphaFoldDB" id="A0AAV2YR03"/>
<evidence type="ECO:0000313" key="2">
    <source>
        <dbReference type="EMBL" id="DAZ97355.1"/>
    </source>
</evidence>